<dbReference type="InterPro" id="IPR050482">
    <property type="entry name" value="Sensor_HK_TwoCompSys"/>
</dbReference>
<comment type="caution">
    <text evidence="13">The sequence shown here is derived from an EMBL/GenBank/DDBJ whole genome shotgun (WGS) entry which is preliminary data.</text>
</comment>
<keyword evidence="10" id="KW-0812">Transmembrane</keyword>
<comment type="catalytic activity">
    <reaction evidence="1">
        <text>ATP + protein L-histidine = ADP + protein N-phospho-L-histidine.</text>
        <dbReference type="EC" id="2.7.13.3"/>
    </reaction>
</comment>
<keyword evidence="4" id="KW-0808">Transferase</keyword>
<evidence type="ECO:0000256" key="3">
    <source>
        <dbReference type="ARBA" id="ARBA00022553"/>
    </source>
</evidence>
<gene>
    <name evidence="13" type="ORF">G1H19_08340</name>
</gene>
<evidence type="ECO:0000256" key="1">
    <source>
        <dbReference type="ARBA" id="ARBA00000085"/>
    </source>
</evidence>
<dbReference type="Pfam" id="PF07730">
    <property type="entry name" value="HisKA_3"/>
    <property type="match status" value="1"/>
</dbReference>
<evidence type="ECO:0000256" key="6">
    <source>
        <dbReference type="ARBA" id="ARBA00022777"/>
    </source>
</evidence>
<evidence type="ECO:0000259" key="12">
    <source>
        <dbReference type="Pfam" id="PF23539"/>
    </source>
</evidence>
<feature type="coiled-coil region" evidence="9">
    <location>
        <begin position="146"/>
        <end position="173"/>
    </location>
</feature>
<evidence type="ECO:0000256" key="8">
    <source>
        <dbReference type="ARBA" id="ARBA00023012"/>
    </source>
</evidence>
<evidence type="ECO:0000259" key="11">
    <source>
        <dbReference type="Pfam" id="PF07730"/>
    </source>
</evidence>
<keyword evidence="3" id="KW-0597">Phosphoprotein</keyword>
<sequence>MLVDVLPVLGLAVLAIAPAIRLESVGLREWVLSVLLWLPALARRRRPVAAFLLTAALVLAGMAEVGVGAEQLLFSYSALWFALFSVADRCDGLRTLLAVAACEGVALLTLLGPPTADGAPAVVPLTTFTVAVAVLGRNRQTRRAYTASLEDRAARLERERDQQARVAVAEERARIAREVHDVVAHNISVMIALADGATYATTEPAASTAMAHVATTGRTALTEMSRLLGVLREDDGSPSRRPAPALGDLESLVEQVRAAGLRTDLAVRGTPVPLETTAQLAVYRLVQEALTNTLKHGRGVRRAHVGLTWQPDVLVLDVRDDGAAVGATTPGHGITGMRERFGAWAGTVTAGPADGGGWLVHARLPLAGTRAEPAAEPVAERVAEPVPAAGDATGTVVRT</sequence>
<organism evidence="13 14">
    <name type="scientific">Goekera deserti</name>
    <dbReference type="NCBI Taxonomy" id="2497753"/>
    <lineage>
        <taxon>Bacteria</taxon>
        <taxon>Bacillati</taxon>
        <taxon>Actinomycetota</taxon>
        <taxon>Actinomycetes</taxon>
        <taxon>Geodermatophilales</taxon>
        <taxon>Geodermatophilaceae</taxon>
        <taxon>Goekera</taxon>
    </lineage>
</organism>
<evidence type="ECO:0000313" key="14">
    <source>
        <dbReference type="Proteomes" id="UP000470470"/>
    </source>
</evidence>
<keyword evidence="8" id="KW-0902">Two-component regulatory system</keyword>
<dbReference type="PANTHER" id="PTHR24421">
    <property type="entry name" value="NITRATE/NITRITE SENSOR PROTEIN NARX-RELATED"/>
    <property type="match status" value="1"/>
</dbReference>
<dbReference type="EC" id="2.7.13.3" evidence="2"/>
<keyword evidence="6 13" id="KW-0418">Kinase</keyword>
<dbReference type="RefSeq" id="WP_152729886.1">
    <property type="nucleotide sequence ID" value="NZ_JAABOZ010000002.1"/>
</dbReference>
<evidence type="ECO:0000313" key="13">
    <source>
        <dbReference type="EMBL" id="NEL54005.1"/>
    </source>
</evidence>
<evidence type="ECO:0000256" key="2">
    <source>
        <dbReference type="ARBA" id="ARBA00012438"/>
    </source>
</evidence>
<dbReference type="Gene3D" id="1.20.5.1930">
    <property type="match status" value="1"/>
</dbReference>
<keyword evidence="10" id="KW-1133">Transmembrane helix</keyword>
<dbReference type="Gene3D" id="3.30.565.10">
    <property type="entry name" value="Histidine kinase-like ATPase, C-terminal domain"/>
    <property type="match status" value="1"/>
</dbReference>
<dbReference type="AlphaFoldDB" id="A0A7K3WC06"/>
<feature type="domain" description="DUF7134" evidence="12">
    <location>
        <begin position="2"/>
        <end position="143"/>
    </location>
</feature>
<keyword evidence="10" id="KW-0472">Membrane</keyword>
<dbReference type="SUPFAM" id="SSF55874">
    <property type="entry name" value="ATPase domain of HSP90 chaperone/DNA topoisomerase II/histidine kinase"/>
    <property type="match status" value="1"/>
</dbReference>
<dbReference type="GO" id="GO:0000155">
    <property type="term" value="F:phosphorelay sensor kinase activity"/>
    <property type="evidence" value="ECO:0007669"/>
    <property type="project" value="InterPro"/>
</dbReference>
<evidence type="ECO:0000256" key="10">
    <source>
        <dbReference type="SAM" id="Phobius"/>
    </source>
</evidence>
<accession>A0A7K3WC06</accession>
<evidence type="ECO:0000256" key="4">
    <source>
        <dbReference type="ARBA" id="ARBA00022679"/>
    </source>
</evidence>
<proteinExistence type="predicted"/>
<dbReference type="GO" id="GO:0046983">
    <property type="term" value="F:protein dimerization activity"/>
    <property type="evidence" value="ECO:0007669"/>
    <property type="project" value="InterPro"/>
</dbReference>
<evidence type="ECO:0000256" key="5">
    <source>
        <dbReference type="ARBA" id="ARBA00022741"/>
    </source>
</evidence>
<dbReference type="CDD" id="cd16917">
    <property type="entry name" value="HATPase_UhpB-NarQ-NarX-like"/>
    <property type="match status" value="1"/>
</dbReference>
<feature type="domain" description="Signal transduction histidine kinase subgroup 3 dimerisation and phosphoacceptor" evidence="11">
    <location>
        <begin position="171"/>
        <end position="235"/>
    </location>
</feature>
<dbReference type="InterPro" id="IPR011712">
    <property type="entry name" value="Sig_transdc_His_kin_sub3_dim/P"/>
</dbReference>
<dbReference type="GO" id="GO:0005524">
    <property type="term" value="F:ATP binding"/>
    <property type="evidence" value="ECO:0007669"/>
    <property type="project" value="UniProtKB-KW"/>
</dbReference>
<dbReference type="Pfam" id="PF23539">
    <property type="entry name" value="DUF7134"/>
    <property type="match status" value="1"/>
</dbReference>
<dbReference type="Proteomes" id="UP000470470">
    <property type="component" value="Unassembled WGS sequence"/>
</dbReference>
<keyword evidence="7" id="KW-0067">ATP-binding</keyword>
<evidence type="ECO:0000256" key="9">
    <source>
        <dbReference type="SAM" id="Coils"/>
    </source>
</evidence>
<keyword evidence="9" id="KW-0175">Coiled coil</keyword>
<feature type="transmembrane region" description="Helical" evidence="10">
    <location>
        <begin position="48"/>
        <end position="81"/>
    </location>
</feature>
<dbReference type="InterPro" id="IPR055558">
    <property type="entry name" value="DUF7134"/>
</dbReference>
<evidence type="ECO:0000256" key="7">
    <source>
        <dbReference type="ARBA" id="ARBA00022840"/>
    </source>
</evidence>
<keyword evidence="14" id="KW-1185">Reference proteome</keyword>
<reference evidence="13 14" key="1">
    <citation type="submission" date="2020-02" db="EMBL/GenBank/DDBJ databases">
        <title>The whole genome sequence of CPCC 205119.</title>
        <authorList>
            <person name="Jiang Z."/>
        </authorList>
    </citation>
    <scope>NUCLEOTIDE SEQUENCE [LARGE SCALE GENOMIC DNA]</scope>
    <source>
        <strain evidence="13 14">CPCC 205119</strain>
    </source>
</reference>
<protein>
    <recommendedName>
        <fullName evidence="2">histidine kinase</fullName>
        <ecNumber evidence="2">2.7.13.3</ecNumber>
    </recommendedName>
</protein>
<dbReference type="PANTHER" id="PTHR24421:SF10">
    <property type="entry name" value="NITRATE_NITRITE SENSOR PROTEIN NARQ"/>
    <property type="match status" value="1"/>
</dbReference>
<keyword evidence="5" id="KW-0547">Nucleotide-binding</keyword>
<dbReference type="InterPro" id="IPR036890">
    <property type="entry name" value="HATPase_C_sf"/>
</dbReference>
<dbReference type="GO" id="GO:0016020">
    <property type="term" value="C:membrane"/>
    <property type="evidence" value="ECO:0007669"/>
    <property type="project" value="InterPro"/>
</dbReference>
<dbReference type="EMBL" id="JAAGWK010000010">
    <property type="protein sequence ID" value="NEL54005.1"/>
    <property type="molecule type" value="Genomic_DNA"/>
</dbReference>
<name>A0A7K3WC06_9ACTN</name>